<proteinExistence type="predicted"/>
<accession>A0A5J4KP96</accession>
<dbReference type="EMBL" id="BKZW01000001">
    <property type="protein sequence ID" value="GER88171.1"/>
    <property type="molecule type" value="Genomic_DNA"/>
</dbReference>
<dbReference type="AlphaFoldDB" id="A0A5J4KP96"/>
<reference evidence="1 2" key="1">
    <citation type="submission" date="2019-10" db="EMBL/GenBank/DDBJ databases">
        <title>Dictyobacter vulcani sp. nov., within the class Ktedonobacteria, isolated from soil of volcanic Mt. Zao.</title>
        <authorList>
            <person name="Zheng Y."/>
            <person name="Wang C.M."/>
            <person name="Sakai Y."/>
            <person name="Abe K."/>
            <person name="Yokota A."/>
            <person name="Yabe S."/>
        </authorList>
    </citation>
    <scope>NUCLEOTIDE SEQUENCE [LARGE SCALE GENOMIC DNA]</scope>
    <source>
        <strain evidence="1 2">W12</strain>
    </source>
</reference>
<evidence type="ECO:0000313" key="2">
    <source>
        <dbReference type="Proteomes" id="UP000326912"/>
    </source>
</evidence>
<evidence type="ECO:0000313" key="1">
    <source>
        <dbReference type="EMBL" id="GER88171.1"/>
    </source>
</evidence>
<protein>
    <submittedName>
        <fullName evidence="1">Uncharacterized protein</fullName>
    </submittedName>
</protein>
<sequence length="74" mass="8391">MIAENALSLYWRVTRRPLEMRNKDSVGKRPVWTNHHVPTVFMTNVVNVSAVRPVPTGVAPFDGGVQPELQTKRH</sequence>
<gene>
    <name evidence="1" type="ORF">KDW_23330</name>
</gene>
<dbReference type="Proteomes" id="UP000326912">
    <property type="component" value="Unassembled WGS sequence"/>
</dbReference>
<dbReference type="RefSeq" id="WP_151756100.1">
    <property type="nucleotide sequence ID" value="NZ_BKZW01000001.1"/>
</dbReference>
<comment type="caution">
    <text evidence="1">The sequence shown here is derived from an EMBL/GenBank/DDBJ whole genome shotgun (WGS) entry which is preliminary data.</text>
</comment>
<organism evidence="1 2">
    <name type="scientific">Dictyobacter vulcani</name>
    <dbReference type="NCBI Taxonomy" id="2607529"/>
    <lineage>
        <taxon>Bacteria</taxon>
        <taxon>Bacillati</taxon>
        <taxon>Chloroflexota</taxon>
        <taxon>Ktedonobacteria</taxon>
        <taxon>Ktedonobacterales</taxon>
        <taxon>Dictyobacteraceae</taxon>
        <taxon>Dictyobacter</taxon>
    </lineage>
</organism>
<name>A0A5J4KP96_9CHLR</name>
<keyword evidence="2" id="KW-1185">Reference proteome</keyword>